<dbReference type="AlphaFoldDB" id="A0A318KEN1"/>
<keyword evidence="2" id="KW-1185">Reference proteome</keyword>
<gene>
    <name evidence="1" type="ORF">DFR70_101691</name>
</gene>
<accession>A0A318KEN1</accession>
<dbReference type="Proteomes" id="UP000247569">
    <property type="component" value="Unassembled WGS sequence"/>
</dbReference>
<evidence type="ECO:0008006" key="3">
    <source>
        <dbReference type="Google" id="ProtNLM"/>
    </source>
</evidence>
<dbReference type="RefSeq" id="WP_051187559.1">
    <property type="nucleotide sequence ID" value="NZ_QJKF01000001.1"/>
</dbReference>
<name>A0A318KEN1_9NOCA</name>
<evidence type="ECO:0000313" key="1">
    <source>
        <dbReference type="EMBL" id="PXX71269.1"/>
    </source>
</evidence>
<sequence length="180" mass="19969">MLRLFRRKVAGLAWSPARGKISTRARLQAVVDRLELPADWTIEEFIASVERMRGRRIVRLLLPPTAPVGLCGLWLACKGYDVIFLRQASDPAVELHVALHEVSHMLLDHGQDTSITAVEWSTLTSGVALEPEIDLSAVRAARGASSYASIEEYEAELLATLIGFRARTVGPRRDPMLKEL</sequence>
<organism evidence="1 2">
    <name type="scientific">Nocardia tenerifensis</name>
    <dbReference type="NCBI Taxonomy" id="228006"/>
    <lineage>
        <taxon>Bacteria</taxon>
        <taxon>Bacillati</taxon>
        <taxon>Actinomycetota</taxon>
        <taxon>Actinomycetes</taxon>
        <taxon>Mycobacteriales</taxon>
        <taxon>Nocardiaceae</taxon>
        <taxon>Nocardia</taxon>
    </lineage>
</organism>
<dbReference type="OrthoDB" id="4144896at2"/>
<dbReference type="EMBL" id="QJKF01000001">
    <property type="protein sequence ID" value="PXX71269.1"/>
    <property type="molecule type" value="Genomic_DNA"/>
</dbReference>
<reference evidence="1 2" key="1">
    <citation type="submission" date="2018-05" db="EMBL/GenBank/DDBJ databases">
        <title>Genomic Encyclopedia of Type Strains, Phase IV (KMG-IV): sequencing the most valuable type-strain genomes for metagenomic binning, comparative biology and taxonomic classification.</title>
        <authorList>
            <person name="Goeker M."/>
        </authorList>
    </citation>
    <scope>NUCLEOTIDE SEQUENCE [LARGE SCALE GENOMIC DNA]</scope>
    <source>
        <strain evidence="1 2">DSM 44704</strain>
    </source>
</reference>
<evidence type="ECO:0000313" key="2">
    <source>
        <dbReference type="Proteomes" id="UP000247569"/>
    </source>
</evidence>
<protein>
    <recommendedName>
        <fullName evidence="3">Zn-dependent peptidase ImmA (M78 family)</fullName>
    </recommendedName>
</protein>
<comment type="caution">
    <text evidence="1">The sequence shown here is derived from an EMBL/GenBank/DDBJ whole genome shotgun (WGS) entry which is preliminary data.</text>
</comment>
<proteinExistence type="predicted"/>